<keyword evidence="2" id="KW-1185">Reference proteome</keyword>
<protein>
    <recommendedName>
        <fullName evidence="3">Importin N-terminal domain-containing protein</fullName>
    </recommendedName>
</protein>
<dbReference type="Proteomes" id="UP001628156">
    <property type="component" value="Unassembled WGS sequence"/>
</dbReference>
<gene>
    <name evidence="1" type="ORF">ENUP19_0047G0135</name>
</gene>
<sequence>MNPFGEENHQTIVHLRELVHTFYSSNNPTIRKEVEHQLTQYLESDNAGKLLQHAVQLGDQELLFFSLNAFYNFIKRRRFSTEIIQQLLQHIMALHQQSNQLPIFLLNKMNSVISYTIAMYILQTKCNPMIVLQSYSSLDLQIQLLHGIYETIDILPYDLSVQLQKLITSFQKEIMTMFIQTNNLSSILILSDAVQYSSTFPKELLSSLLQIVYLSLKNSTYVDYSLDLFSNLFIRASELIEQPFLQMTTQVIQLIILLQTPNALQTLINFSIAFYDAPILIDIIPVLLQYCSTSLENCVDVMEFFEEMYTLYDDTPELESSLQKFSIEYLKLLIPLCCVHSFDDESIVTRSKLRAGLNCISEISNSLYFDCLKSFLIQNQSNQMVVESICFLWEAVDKLPQELASVHIHRPN</sequence>
<proteinExistence type="predicted"/>
<dbReference type="SUPFAM" id="SSF48371">
    <property type="entry name" value="ARM repeat"/>
    <property type="match status" value="1"/>
</dbReference>
<reference evidence="1 2" key="1">
    <citation type="journal article" date="2019" name="PLoS Negl. Trop. Dis.">
        <title>Whole genome sequencing of Entamoeba nuttalli reveals mammalian host-related molecular signatures and a novel octapeptide-repeat surface protein.</title>
        <authorList>
            <person name="Tanaka M."/>
            <person name="Makiuchi T."/>
            <person name="Komiyama T."/>
            <person name="Shiina T."/>
            <person name="Osaki K."/>
            <person name="Tachibana H."/>
        </authorList>
    </citation>
    <scope>NUCLEOTIDE SEQUENCE [LARGE SCALE GENOMIC DNA]</scope>
    <source>
        <strain evidence="1 2">P19-061405</strain>
    </source>
</reference>
<organism evidence="1 2">
    <name type="scientific">Entamoeba nuttalli</name>
    <dbReference type="NCBI Taxonomy" id="412467"/>
    <lineage>
        <taxon>Eukaryota</taxon>
        <taxon>Amoebozoa</taxon>
        <taxon>Evosea</taxon>
        <taxon>Archamoebae</taxon>
        <taxon>Mastigamoebida</taxon>
        <taxon>Entamoebidae</taxon>
        <taxon>Entamoeba</taxon>
    </lineage>
</organism>
<dbReference type="Gene3D" id="1.25.10.10">
    <property type="entry name" value="Leucine-rich Repeat Variant"/>
    <property type="match status" value="1"/>
</dbReference>
<dbReference type="EMBL" id="BAAFRS010000047">
    <property type="protein sequence ID" value="GAB1220076.1"/>
    <property type="molecule type" value="Genomic_DNA"/>
</dbReference>
<name>A0ABQ0DB42_9EUKA</name>
<dbReference type="InterPro" id="IPR011989">
    <property type="entry name" value="ARM-like"/>
</dbReference>
<evidence type="ECO:0000313" key="2">
    <source>
        <dbReference type="Proteomes" id="UP001628156"/>
    </source>
</evidence>
<comment type="caution">
    <text evidence="1">The sequence shown here is derived from an EMBL/GenBank/DDBJ whole genome shotgun (WGS) entry which is preliminary data.</text>
</comment>
<accession>A0ABQ0DB42</accession>
<evidence type="ECO:0000313" key="1">
    <source>
        <dbReference type="EMBL" id="GAB1220076.1"/>
    </source>
</evidence>
<evidence type="ECO:0008006" key="3">
    <source>
        <dbReference type="Google" id="ProtNLM"/>
    </source>
</evidence>
<dbReference type="InterPro" id="IPR016024">
    <property type="entry name" value="ARM-type_fold"/>
</dbReference>